<protein>
    <submittedName>
        <fullName evidence="4">Cell envelope-related transcriptional attenuator</fullName>
    </submittedName>
</protein>
<dbReference type="eggNOG" id="COG1316">
    <property type="taxonomic scope" value="Bacteria"/>
</dbReference>
<evidence type="ECO:0000313" key="5">
    <source>
        <dbReference type="Proteomes" id="UP000036923"/>
    </source>
</evidence>
<dbReference type="OrthoDB" id="305468at2"/>
<reference evidence="5" key="1">
    <citation type="submission" date="2015-07" db="EMBL/GenBank/DDBJ databases">
        <title>Near-Complete Genome Sequence of the Cellulolytic Bacterium Bacteroides (Pseudobacteroides) cellulosolvens ATCC 35603.</title>
        <authorList>
            <person name="Dassa B."/>
            <person name="Utturkar S.M."/>
            <person name="Klingeman D.M."/>
            <person name="Hurt R.A."/>
            <person name="Keller M."/>
            <person name="Xu J."/>
            <person name="Reddy Y.H.K."/>
            <person name="Borovok I."/>
            <person name="Grinberg I.R."/>
            <person name="Lamed R."/>
            <person name="Zhivin O."/>
            <person name="Bayer E.A."/>
            <person name="Brown S.D."/>
        </authorList>
    </citation>
    <scope>NUCLEOTIDE SEQUENCE [LARGE SCALE GENOMIC DNA]</scope>
    <source>
        <strain evidence="5">DSM 2933</strain>
    </source>
</reference>
<dbReference type="InterPro" id="IPR004474">
    <property type="entry name" value="LytR_CpsA_psr"/>
</dbReference>
<name>A0A0L6JXH3_9FIRM</name>
<organism evidence="4 5">
    <name type="scientific">Pseudobacteroides cellulosolvens ATCC 35603 = DSM 2933</name>
    <dbReference type="NCBI Taxonomy" id="398512"/>
    <lineage>
        <taxon>Bacteria</taxon>
        <taxon>Bacillati</taxon>
        <taxon>Bacillota</taxon>
        <taxon>Clostridia</taxon>
        <taxon>Eubacteriales</taxon>
        <taxon>Oscillospiraceae</taxon>
        <taxon>Pseudobacteroides</taxon>
    </lineage>
</organism>
<dbReference type="Proteomes" id="UP000036923">
    <property type="component" value="Unassembled WGS sequence"/>
</dbReference>
<evidence type="ECO:0000259" key="3">
    <source>
        <dbReference type="Pfam" id="PF03816"/>
    </source>
</evidence>
<evidence type="ECO:0000256" key="2">
    <source>
        <dbReference type="SAM" id="Phobius"/>
    </source>
</evidence>
<gene>
    <name evidence="4" type="ORF">Bccel_5542</name>
</gene>
<feature type="transmembrane region" description="Helical" evidence="2">
    <location>
        <begin position="91"/>
        <end position="110"/>
    </location>
</feature>
<dbReference type="PANTHER" id="PTHR33392">
    <property type="entry name" value="POLYISOPRENYL-TEICHOIC ACID--PEPTIDOGLYCAN TEICHOIC ACID TRANSFERASE TAGU"/>
    <property type="match status" value="1"/>
</dbReference>
<sequence length="382" mass="42951">MKCNNFDDIVLYVDGALSDEAAKCLVDHMKDCEDCRQMVDTLINANGFLKDEATADKSIDDKVLNSIDKSRYTDKKSKFKLFCQLHVFKRALKPAAAVVFICMVFLYLGYGKYFTDNVQSGTGPAKDTSQPVNILVLGNDSYKNTDAIILINYDLINAQMNLLSIPRDTSVNLNGSQTKLSHVYHVGGPGVVSKAVSDLLKVDIQYYVCFDTIAAQKSIDLLDGVDFNSPFDLDYDDPIQNLHIHIKKGQNHLAGKQAIEFMRFRKMSHYKTNLLNYYNGSDLKRIEAQQNMLKALIEQKLNVKYIAKFNEIFKTISSSSETNISLGDGLNLIKNLHKLNTADVNMFILPGKVQIDSSIFYYTIDNEASQNIVKSYFQSGSK</sequence>
<dbReference type="STRING" id="398512.Bccel_5542"/>
<dbReference type="PANTHER" id="PTHR33392:SF6">
    <property type="entry name" value="POLYISOPRENYL-TEICHOIC ACID--PEPTIDOGLYCAN TEICHOIC ACID TRANSFERASE TAGU"/>
    <property type="match status" value="1"/>
</dbReference>
<evidence type="ECO:0000256" key="1">
    <source>
        <dbReference type="ARBA" id="ARBA00006068"/>
    </source>
</evidence>
<proteinExistence type="inferred from homology"/>
<dbReference type="Gene3D" id="1.10.10.1320">
    <property type="entry name" value="Anti-sigma factor, zinc-finger domain"/>
    <property type="match status" value="1"/>
</dbReference>
<dbReference type="Gene3D" id="3.40.630.190">
    <property type="entry name" value="LCP protein"/>
    <property type="match status" value="1"/>
</dbReference>
<evidence type="ECO:0000313" key="4">
    <source>
        <dbReference type="EMBL" id="KNY30265.1"/>
    </source>
</evidence>
<dbReference type="NCBIfam" id="TIGR00350">
    <property type="entry name" value="lytR_cpsA_psr"/>
    <property type="match status" value="1"/>
</dbReference>
<comment type="similarity">
    <text evidence="1">Belongs to the LytR/CpsA/Psr (LCP) family.</text>
</comment>
<dbReference type="Pfam" id="PF03816">
    <property type="entry name" value="LytR_cpsA_psr"/>
    <property type="match status" value="1"/>
</dbReference>
<keyword evidence="2" id="KW-0472">Membrane</keyword>
<feature type="domain" description="Cell envelope-related transcriptional attenuator" evidence="3">
    <location>
        <begin position="144"/>
        <end position="299"/>
    </location>
</feature>
<keyword evidence="2" id="KW-1133">Transmembrane helix</keyword>
<dbReference type="RefSeq" id="WP_050753921.1">
    <property type="nucleotide sequence ID" value="NZ_JQKC01000040.1"/>
</dbReference>
<dbReference type="AlphaFoldDB" id="A0A0L6JXH3"/>
<dbReference type="InterPro" id="IPR041916">
    <property type="entry name" value="Anti_sigma_zinc_sf"/>
</dbReference>
<keyword evidence="5" id="KW-1185">Reference proteome</keyword>
<accession>A0A0L6JXH3</accession>
<dbReference type="EMBL" id="LGTC01000001">
    <property type="protein sequence ID" value="KNY30265.1"/>
    <property type="molecule type" value="Genomic_DNA"/>
</dbReference>
<dbReference type="InterPro" id="IPR050922">
    <property type="entry name" value="LytR/CpsA/Psr_CW_biosynth"/>
</dbReference>
<keyword evidence="2" id="KW-0812">Transmembrane</keyword>
<comment type="caution">
    <text evidence="4">The sequence shown here is derived from an EMBL/GenBank/DDBJ whole genome shotgun (WGS) entry which is preliminary data.</text>
</comment>